<dbReference type="EMBL" id="CP038141">
    <property type="protein sequence ID" value="QDH16789.1"/>
    <property type="molecule type" value="Genomic_DNA"/>
</dbReference>
<sequence length="133" mass="15423">MEQHISVSSDELNESEKVDIRRFCGYPVIGSCDTSQGSWRFFQQEGTLEWRMNHLSSSERQQVRGYIAQLEAMELALAHSSDNLDTERAASWFHNQNEVSDRLQLFWIWRKRFCTFLGVSGGSELQMAQEISI</sequence>
<dbReference type="AlphaFoldDB" id="A0A4Y6UGU1"/>
<evidence type="ECO:0000313" key="2">
    <source>
        <dbReference type="Proteomes" id="UP000316313"/>
    </source>
</evidence>
<dbReference type="KEGG" id="ssam:E3D00_03800"/>
<accession>A0A4Y6UGU1</accession>
<dbReference type="Proteomes" id="UP000316313">
    <property type="component" value="Chromosome"/>
</dbReference>
<evidence type="ECO:0000313" key="1">
    <source>
        <dbReference type="EMBL" id="QDH16789.1"/>
    </source>
</evidence>
<name>A0A4Y6UGU1_9PROT</name>
<protein>
    <submittedName>
        <fullName evidence="1">Uncharacterized protein</fullName>
    </submittedName>
</protein>
<reference evidence="1 2" key="1">
    <citation type="submission" date="2019-03" db="EMBL/GenBank/DDBJ databases">
        <title>The complete genome sequence of Swingsia samuiensis NBRC107927(T).</title>
        <authorList>
            <person name="Chua K.-O."/>
            <person name="Chan K.-G."/>
            <person name="See-Too W.-S."/>
        </authorList>
    </citation>
    <scope>NUCLEOTIDE SEQUENCE [LARGE SCALE GENOMIC DNA]</scope>
    <source>
        <strain evidence="1 2">AH83</strain>
    </source>
</reference>
<dbReference type="OrthoDB" id="8593911at2"/>
<dbReference type="RefSeq" id="WP_141460089.1">
    <property type="nucleotide sequence ID" value="NZ_CP038141.1"/>
</dbReference>
<gene>
    <name evidence="1" type="ORF">E3D00_03800</name>
</gene>
<keyword evidence="2" id="KW-1185">Reference proteome</keyword>
<proteinExistence type="predicted"/>
<organism evidence="1 2">
    <name type="scientific">Swingsia samuiensis</name>
    <dbReference type="NCBI Taxonomy" id="1293412"/>
    <lineage>
        <taxon>Bacteria</taxon>
        <taxon>Pseudomonadati</taxon>
        <taxon>Pseudomonadota</taxon>
        <taxon>Alphaproteobacteria</taxon>
        <taxon>Acetobacterales</taxon>
        <taxon>Acetobacteraceae</taxon>
        <taxon>Swingsia</taxon>
    </lineage>
</organism>